<proteinExistence type="predicted"/>
<reference evidence="2" key="1">
    <citation type="submission" date="2022-06" db="EMBL/GenBank/DDBJ databases">
        <authorList>
            <person name="Holder M.E."/>
            <person name="Ajami N.J."/>
            <person name="Petrosino J.F."/>
        </authorList>
    </citation>
    <scope>NUCLEOTIDE SEQUENCE</scope>
    <source>
        <strain evidence="2">RMA 8861</strain>
    </source>
</reference>
<evidence type="ECO:0000256" key="1">
    <source>
        <dbReference type="SAM" id="MobiDB-lite"/>
    </source>
</evidence>
<dbReference type="RefSeq" id="WP_162925978.1">
    <property type="nucleotide sequence ID" value="NZ_CABMIZ010000001.1"/>
</dbReference>
<keyword evidence="3" id="KW-1185">Reference proteome</keyword>
<name>A0ABY5B1B9_CLOSE</name>
<evidence type="ECO:0000313" key="2">
    <source>
        <dbReference type="EMBL" id="USS01580.1"/>
    </source>
</evidence>
<protein>
    <submittedName>
        <fullName evidence="2">Uncharacterized protein</fullName>
    </submittedName>
</protein>
<feature type="compositionally biased region" description="Low complexity" evidence="1">
    <location>
        <begin position="1"/>
        <end position="12"/>
    </location>
</feature>
<gene>
    <name evidence="2" type="ORF">NH397_03835</name>
</gene>
<organism evidence="2 3">
    <name type="scientific">Clostridium septicum</name>
    <dbReference type="NCBI Taxonomy" id="1504"/>
    <lineage>
        <taxon>Bacteria</taxon>
        <taxon>Bacillati</taxon>
        <taxon>Bacillota</taxon>
        <taxon>Clostridia</taxon>
        <taxon>Eubacteriales</taxon>
        <taxon>Clostridiaceae</taxon>
        <taxon>Clostridium</taxon>
    </lineage>
</organism>
<dbReference type="Proteomes" id="UP001055437">
    <property type="component" value="Chromosome"/>
</dbReference>
<sequence>MNTKKCCNSSKKTSSDPTSNNYEKEIKKNTKSKTPYGENEPSPHTTYK</sequence>
<evidence type="ECO:0000313" key="3">
    <source>
        <dbReference type="Proteomes" id="UP001055437"/>
    </source>
</evidence>
<feature type="region of interest" description="Disordered" evidence="1">
    <location>
        <begin position="1"/>
        <end position="48"/>
    </location>
</feature>
<dbReference type="EMBL" id="CP099799">
    <property type="protein sequence ID" value="USS01580.1"/>
    <property type="molecule type" value="Genomic_DNA"/>
</dbReference>
<dbReference type="GeneID" id="303562188"/>
<accession>A0ABY5B1B9</accession>